<evidence type="ECO:0000313" key="3">
    <source>
        <dbReference type="Proteomes" id="UP000050525"/>
    </source>
</evidence>
<accession>A0A151P2B2</accession>
<dbReference type="Proteomes" id="UP000050525">
    <property type="component" value="Unassembled WGS sequence"/>
</dbReference>
<keyword evidence="1" id="KW-0175">Coiled coil</keyword>
<sequence length="495" mass="56655">MSGGRIDREDKLTWLRMEDLGLIKCLDNLGQLNLRSTMISDLILATERLKSEKKYLSKMAVKLIEENHHLLNENRYFKEKIKSFHSSPVPMKRVRGGLDDTKPGFTKVKKWKDLEWQEEEISEFHEGDTHMPQEFPSAQKINQLKMNLQQCERELEDKKGVMIKEKQEIFEIQGQVAEQGKIIENLQIKINHLQEELKTSEVAAFQPAMQEEGCSEPLMHERTKGNLSQKLMNSYLKKILSWFRNPWEQFGKLLLCLTILLALIILYRHFFPTTLAQDLLQCYLQMKGLGGPKRVSDHHYNKKGTATAIEQHSSESEQQDSAGLRITSSSCFQVPLGFVFQLQPPLSKPAGQLRTWGKDQLQKDFEREMYPPTHFPMIISSTISTDLVSSNLPGRHSSRRKEEEVRAASGRERVCALESEDGIESLQTPKQQRRKPNFYGGRGVCGRETNFPRGKAARGGAEGAWARRGRTNATVRLPPENGIKNILEVPDKTTV</sequence>
<evidence type="ECO:0000256" key="1">
    <source>
        <dbReference type="SAM" id="Coils"/>
    </source>
</evidence>
<keyword evidence="3" id="KW-1185">Reference proteome</keyword>
<dbReference type="AlphaFoldDB" id="A0A151P2B2"/>
<reference evidence="2 3" key="1">
    <citation type="journal article" date="2012" name="Genome Biol.">
        <title>Sequencing three crocodilian genomes to illuminate the evolution of archosaurs and amniotes.</title>
        <authorList>
            <person name="St John J.A."/>
            <person name="Braun E.L."/>
            <person name="Isberg S.R."/>
            <person name="Miles L.G."/>
            <person name="Chong A.Y."/>
            <person name="Gongora J."/>
            <person name="Dalzell P."/>
            <person name="Moran C."/>
            <person name="Bed'hom B."/>
            <person name="Abzhanov A."/>
            <person name="Burgess S.C."/>
            <person name="Cooksey A.M."/>
            <person name="Castoe T.A."/>
            <person name="Crawford N.G."/>
            <person name="Densmore L.D."/>
            <person name="Drew J.C."/>
            <person name="Edwards S.V."/>
            <person name="Faircloth B.C."/>
            <person name="Fujita M.K."/>
            <person name="Greenwold M.J."/>
            <person name="Hoffmann F.G."/>
            <person name="Howard J.M."/>
            <person name="Iguchi T."/>
            <person name="Janes D.E."/>
            <person name="Khan S.Y."/>
            <person name="Kohno S."/>
            <person name="de Koning A.J."/>
            <person name="Lance S.L."/>
            <person name="McCarthy F.M."/>
            <person name="McCormack J.E."/>
            <person name="Merchant M.E."/>
            <person name="Peterson D.G."/>
            <person name="Pollock D.D."/>
            <person name="Pourmand N."/>
            <person name="Raney B.J."/>
            <person name="Roessler K.A."/>
            <person name="Sanford J.R."/>
            <person name="Sawyer R.H."/>
            <person name="Schmidt C.J."/>
            <person name="Triplett E.W."/>
            <person name="Tuberville T.D."/>
            <person name="Venegas-Anaya M."/>
            <person name="Howard J.T."/>
            <person name="Jarvis E.D."/>
            <person name="Guillette L.J.Jr."/>
            <person name="Glenn T.C."/>
            <person name="Green R.E."/>
            <person name="Ray D.A."/>
        </authorList>
    </citation>
    <scope>NUCLEOTIDE SEQUENCE [LARGE SCALE GENOMIC DNA]</scope>
    <source>
        <strain evidence="2">KSC_2009_1</strain>
    </source>
</reference>
<dbReference type="EMBL" id="AKHW03001210">
    <property type="protein sequence ID" value="KYO43214.1"/>
    <property type="molecule type" value="Genomic_DNA"/>
</dbReference>
<organism evidence="2 3">
    <name type="scientific">Alligator mississippiensis</name>
    <name type="common">American alligator</name>
    <dbReference type="NCBI Taxonomy" id="8496"/>
    <lineage>
        <taxon>Eukaryota</taxon>
        <taxon>Metazoa</taxon>
        <taxon>Chordata</taxon>
        <taxon>Craniata</taxon>
        <taxon>Vertebrata</taxon>
        <taxon>Euteleostomi</taxon>
        <taxon>Archelosauria</taxon>
        <taxon>Archosauria</taxon>
        <taxon>Crocodylia</taxon>
        <taxon>Alligatoridae</taxon>
        <taxon>Alligatorinae</taxon>
        <taxon>Alligator</taxon>
    </lineage>
</organism>
<comment type="caution">
    <text evidence="2">The sequence shown here is derived from an EMBL/GenBank/DDBJ whole genome shotgun (WGS) entry which is preliminary data.</text>
</comment>
<proteinExistence type="predicted"/>
<feature type="coiled-coil region" evidence="1">
    <location>
        <begin position="141"/>
        <end position="203"/>
    </location>
</feature>
<evidence type="ECO:0000313" key="2">
    <source>
        <dbReference type="EMBL" id="KYO43214.1"/>
    </source>
</evidence>
<name>A0A151P2B2_ALLMI</name>
<gene>
    <name evidence="2" type="ORF">Y1Q_0017535</name>
</gene>
<protein>
    <submittedName>
        <fullName evidence="2">Uncharacterized protein</fullName>
    </submittedName>
</protein>